<evidence type="ECO:0000313" key="4">
    <source>
        <dbReference type="EMBL" id="KAA2236290.1"/>
    </source>
</evidence>
<sequence length="146" mass="16535">MQDNIPSVLIVDDQPKLARLVRELFLRLGFHDVDTVGDASEAIDALKQKRYGLMLVDLELEPVDGIQLLRQIRATKEFQDVGFILTEATVTFENVSAAHFAGVDAFLLKPYDLPLLKSKLKIVLRKAARRQRYDPNLSMLEEENVA</sequence>
<keyword evidence="1 2" id="KW-0597">Phosphoprotein</keyword>
<organism evidence="4 5">
    <name type="scientific">Salinarimonas soli</name>
    <dbReference type="NCBI Taxonomy" id="1638099"/>
    <lineage>
        <taxon>Bacteria</taxon>
        <taxon>Pseudomonadati</taxon>
        <taxon>Pseudomonadota</taxon>
        <taxon>Alphaproteobacteria</taxon>
        <taxon>Hyphomicrobiales</taxon>
        <taxon>Salinarimonadaceae</taxon>
        <taxon>Salinarimonas</taxon>
    </lineage>
</organism>
<protein>
    <submittedName>
        <fullName evidence="4">Response regulator</fullName>
    </submittedName>
</protein>
<dbReference type="InterPro" id="IPR011006">
    <property type="entry name" value="CheY-like_superfamily"/>
</dbReference>
<reference evidence="4 5" key="1">
    <citation type="submission" date="2019-09" db="EMBL/GenBank/DDBJ databases">
        <title>Salinarimonas rosea gen. nov., sp. nov., a new member of the a-2 subgroup of the Proteobacteria.</title>
        <authorList>
            <person name="Liu J."/>
        </authorList>
    </citation>
    <scope>NUCLEOTIDE SEQUENCE [LARGE SCALE GENOMIC DNA]</scope>
    <source>
        <strain evidence="4 5">BN140002</strain>
    </source>
</reference>
<dbReference type="Pfam" id="PF00072">
    <property type="entry name" value="Response_reg"/>
    <property type="match status" value="1"/>
</dbReference>
<dbReference type="EMBL" id="VUOA01000028">
    <property type="protein sequence ID" value="KAA2236290.1"/>
    <property type="molecule type" value="Genomic_DNA"/>
</dbReference>
<feature type="modified residue" description="4-aspartylphosphate" evidence="2">
    <location>
        <position position="57"/>
    </location>
</feature>
<dbReference type="SUPFAM" id="SSF52172">
    <property type="entry name" value="CheY-like"/>
    <property type="match status" value="1"/>
</dbReference>
<feature type="domain" description="Response regulatory" evidence="3">
    <location>
        <begin position="7"/>
        <end position="124"/>
    </location>
</feature>
<dbReference type="SMART" id="SM00448">
    <property type="entry name" value="REC"/>
    <property type="match status" value="1"/>
</dbReference>
<evidence type="ECO:0000259" key="3">
    <source>
        <dbReference type="PROSITE" id="PS50110"/>
    </source>
</evidence>
<evidence type="ECO:0000313" key="5">
    <source>
        <dbReference type="Proteomes" id="UP000323142"/>
    </source>
</evidence>
<comment type="caution">
    <text evidence="4">The sequence shown here is derived from an EMBL/GenBank/DDBJ whole genome shotgun (WGS) entry which is preliminary data.</text>
</comment>
<keyword evidence="5" id="KW-1185">Reference proteome</keyword>
<dbReference type="PROSITE" id="PS50110">
    <property type="entry name" value="RESPONSE_REGULATORY"/>
    <property type="match status" value="1"/>
</dbReference>
<dbReference type="PANTHER" id="PTHR44591">
    <property type="entry name" value="STRESS RESPONSE REGULATOR PROTEIN 1"/>
    <property type="match status" value="1"/>
</dbReference>
<dbReference type="InterPro" id="IPR050595">
    <property type="entry name" value="Bact_response_regulator"/>
</dbReference>
<dbReference type="GO" id="GO:0000160">
    <property type="term" value="P:phosphorelay signal transduction system"/>
    <property type="evidence" value="ECO:0007669"/>
    <property type="project" value="InterPro"/>
</dbReference>
<name>A0A5B2VCV1_9HYPH</name>
<proteinExistence type="predicted"/>
<dbReference type="Gene3D" id="3.40.50.2300">
    <property type="match status" value="1"/>
</dbReference>
<dbReference type="InterPro" id="IPR001789">
    <property type="entry name" value="Sig_transdc_resp-reg_receiver"/>
</dbReference>
<evidence type="ECO:0000256" key="2">
    <source>
        <dbReference type="PROSITE-ProRule" id="PRU00169"/>
    </source>
</evidence>
<dbReference type="RefSeq" id="WP_149819462.1">
    <property type="nucleotide sequence ID" value="NZ_VUOA01000028.1"/>
</dbReference>
<dbReference type="PANTHER" id="PTHR44591:SF23">
    <property type="entry name" value="CHEY SUBFAMILY"/>
    <property type="match status" value="1"/>
</dbReference>
<gene>
    <name evidence="4" type="ORF">F0L46_16435</name>
</gene>
<dbReference type="AlphaFoldDB" id="A0A5B2VCV1"/>
<dbReference type="OrthoDB" id="9800897at2"/>
<evidence type="ECO:0000256" key="1">
    <source>
        <dbReference type="ARBA" id="ARBA00022553"/>
    </source>
</evidence>
<reference evidence="4 5" key="2">
    <citation type="submission" date="2019-09" db="EMBL/GenBank/DDBJ databases">
        <authorList>
            <person name="Jin C."/>
        </authorList>
    </citation>
    <scope>NUCLEOTIDE SEQUENCE [LARGE SCALE GENOMIC DNA]</scope>
    <source>
        <strain evidence="4 5">BN140002</strain>
    </source>
</reference>
<dbReference type="Proteomes" id="UP000323142">
    <property type="component" value="Unassembled WGS sequence"/>
</dbReference>
<accession>A0A5B2VCV1</accession>